<dbReference type="SUPFAM" id="SSF52172">
    <property type="entry name" value="CheY-like"/>
    <property type="match status" value="1"/>
</dbReference>
<feature type="modified residue" description="4-aspartylphosphate" evidence="2">
    <location>
        <position position="57"/>
    </location>
</feature>
<protein>
    <recommendedName>
        <fullName evidence="3">Response regulatory domain-containing protein</fullName>
    </recommendedName>
</protein>
<gene>
    <name evidence="4" type="ORF">CCS01_28355</name>
</gene>
<reference evidence="4 5" key="1">
    <citation type="journal article" date="2018" name="Arch. Microbiol.">
        <title>New insights into the metabolic potential of the phototrophic purple bacterium Rhodopila globiformis DSM 161(T) from its draft genome sequence and evidence for a vanadium-dependent nitrogenase.</title>
        <authorList>
            <person name="Imhoff J.F."/>
            <person name="Rahn T."/>
            <person name="Kunzel S."/>
            <person name="Neulinger S.C."/>
        </authorList>
    </citation>
    <scope>NUCLEOTIDE SEQUENCE [LARGE SCALE GENOMIC DNA]</scope>
    <source>
        <strain evidence="4 5">DSM 161</strain>
    </source>
</reference>
<organism evidence="4 5">
    <name type="scientific">Rhodopila globiformis</name>
    <name type="common">Rhodopseudomonas globiformis</name>
    <dbReference type="NCBI Taxonomy" id="1071"/>
    <lineage>
        <taxon>Bacteria</taxon>
        <taxon>Pseudomonadati</taxon>
        <taxon>Pseudomonadota</taxon>
        <taxon>Alphaproteobacteria</taxon>
        <taxon>Acetobacterales</taxon>
        <taxon>Acetobacteraceae</taxon>
        <taxon>Rhodopila</taxon>
    </lineage>
</organism>
<dbReference type="SMART" id="SM00448">
    <property type="entry name" value="REC"/>
    <property type="match status" value="1"/>
</dbReference>
<dbReference type="InterPro" id="IPR001789">
    <property type="entry name" value="Sig_transdc_resp-reg_receiver"/>
</dbReference>
<evidence type="ECO:0000313" key="5">
    <source>
        <dbReference type="Proteomes" id="UP000239724"/>
    </source>
</evidence>
<feature type="domain" description="Response regulatory" evidence="3">
    <location>
        <begin position="8"/>
        <end position="122"/>
    </location>
</feature>
<evidence type="ECO:0000313" key="4">
    <source>
        <dbReference type="EMBL" id="PPQ27053.1"/>
    </source>
</evidence>
<dbReference type="EMBL" id="NHRY01000263">
    <property type="protein sequence ID" value="PPQ27053.1"/>
    <property type="molecule type" value="Genomic_DNA"/>
</dbReference>
<dbReference type="Pfam" id="PF00072">
    <property type="entry name" value="Response_reg"/>
    <property type="match status" value="1"/>
</dbReference>
<sequence length="123" mass="13540">MDRDSASIVAVIDDDDDVGDVLGGLLETMGYQVETYRSGMDFLSDAQMDRLACLIVDQNMPRMTGLEMIERLSDRGLNIPSLLITGIHDAEVERKAASLGVMTVLEKPMSHHELLRFISVTVG</sequence>
<evidence type="ECO:0000256" key="2">
    <source>
        <dbReference type="PROSITE-ProRule" id="PRU00169"/>
    </source>
</evidence>
<accession>A0A2S6MXF7</accession>
<keyword evidence="1 2" id="KW-0597">Phosphoprotein</keyword>
<dbReference type="InterPro" id="IPR011006">
    <property type="entry name" value="CheY-like_superfamily"/>
</dbReference>
<dbReference type="InterPro" id="IPR050595">
    <property type="entry name" value="Bact_response_regulator"/>
</dbReference>
<name>A0A2S6MXF7_RHOGL</name>
<dbReference type="PANTHER" id="PTHR44591">
    <property type="entry name" value="STRESS RESPONSE REGULATOR PROTEIN 1"/>
    <property type="match status" value="1"/>
</dbReference>
<proteinExistence type="predicted"/>
<dbReference type="PROSITE" id="PS50110">
    <property type="entry name" value="RESPONSE_REGULATORY"/>
    <property type="match status" value="1"/>
</dbReference>
<keyword evidence="5" id="KW-1185">Reference proteome</keyword>
<evidence type="ECO:0000256" key="1">
    <source>
        <dbReference type="ARBA" id="ARBA00022553"/>
    </source>
</evidence>
<dbReference type="GO" id="GO:0000160">
    <property type="term" value="P:phosphorelay signal transduction system"/>
    <property type="evidence" value="ECO:0007669"/>
    <property type="project" value="InterPro"/>
</dbReference>
<dbReference type="AlphaFoldDB" id="A0A2S6MXF7"/>
<comment type="caution">
    <text evidence="4">The sequence shown here is derived from an EMBL/GenBank/DDBJ whole genome shotgun (WGS) entry which is preliminary data.</text>
</comment>
<dbReference type="PANTHER" id="PTHR44591:SF25">
    <property type="entry name" value="CHEMOTAXIS TWO-COMPONENT RESPONSE REGULATOR"/>
    <property type="match status" value="1"/>
</dbReference>
<evidence type="ECO:0000259" key="3">
    <source>
        <dbReference type="PROSITE" id="PS50110"/>
    </source>
</evidence>
<dbReference type="Gene3D" id="3.40.50.2300">
    <property type="match status" value="1"/>
</dbReference>
<dbReference type="Proteomes" id="UP000239724">
    <property type="component" value="Unassembled WGS sequence"/>
</dbReference>